<dbReference type="Proteomes" id="UP000541558">
    <property type="component" value="Unassembled WGS sequence"/>
</dbReference>
<proteinExistence type="predicted"/>
<dbReference type="EMBL" id="JAACJK010000163">
    <property type="protein sequence ID" value="KAF5326447.1"/>
    <property type="molecule type" value="Genomic_DNA"/>
</dbReference>
<evidence type="ECO:0000313" key="2">
    <source>
        <dbReference type="Proteomes" id="UP000541558"/>
    </source>
</evidence>
<comment type="caution">
    <text evidence="1">The sequence shown here is derived from an EMBL/GenBank/DDBJ whole genome shotgun (WGS) entry which is preliminary data.</text>
</comment>
<protein>
    <submittedName>
        <fullName evidence="1">Uncharacterized protein</fullName>
    </submittedName>
</protein>
<gene>
    <name evidence="1" type="ORF">D9611_000577</name>
</gene>
<accession>A0A8H5BN72</accession>
<dbReference type="AlphaFoldDB" id="A0A8H5BN72"/>
<evidence type="ECO:0000313" key="1">
    <source>
        <dbReference type="EMBL" id="KAF5326447.1"/>
    </source>
</evidence>
<reference evidence="1 2" key="1">
    <citation type="journal article" date="2020" name="ISME J.">
        <title>Uncovering the hidden diversity of litter-decomposition mechanisms in mushroom-forming fungi.</title>
        <authorList>
            <person name="Floudas D."/>
            <person name="Bentzer J."/>
            <person name="Ahren D."/>
            <person name="Johansson T."/>
            <person name="Persson P."/>
            <person name="Tunlid A."/>
        </authorList>
    </citation>
    <scope>NUCLEOTIDE SEQUENCE [LARGE SCALE GENOMIC DNA]</scope>
    <source>
        <strain evidence="1 2">CBS 175.51</strain>
    </source>
</reference>
<name>A0A8H5BN72_9AGAR</name>
<dbReference type="Gene3D" id="3.30.559.10">
    <property type="entry name" value="Chloramphenicol acetyltransferase-like domain"/>
    <property type="match status" value="1"/>
</dbReference>
<sequence>MTAPLPDPLTTAYYPLTFPDVGQQGVHMAKAWLVEGAINVVKIQQALDRVVKKWPMLAGRVEKTSRNRFRIRIPLGDLPAGYEAYTFTSEDSELPLSHYITLPIPSFSRTLPDTLFISLATRKLAHNSMGLSTYATKDLPLTHWHVTRFPQKGEEYSCIGMTYSHGVFDGLGSTFIVRALEAELAGREWDVPGPPLPMEPRVYDNELEVLLRNEVSEAEKARDKQGEEQESLESIIARFSGMCVSGLWGMLLYMVRCLWIAWREVPAQYGVIIPYQVHTKFAEELRREAKAAGLNDARAGTGDAIFAWLLKSVYTDTVNPVRRNRTVGMFTLATLRNEWGGKLTSYPHNCILGTSGNPALTAGEIVALPTHHLAHTLAKARLTGSRLQDARWYWRMWQAADRIWPMGMVIPAGVTDDAWTLTNVSVARAAEIDLGPAGGGKTLTNHVFGLVPVVAPLQVCIINGRLGNGDLVVTCLVTETKGRAIEEGLRKLLEEYA</sequence>
<dbReference type="InterPro" id="IPR023213">
    <property type="entry name" value="CAT-like_dom_sf"/>
</dbReference>
<keyword evidence="2" id="KW-1185">Reference proteome</keyword>
<organism evidence="1 2">
    <name type="scientific">Ephemerocybe angulata</name>
    <dbReference type="NCBI Taxonomy" id="980116"/>
    <lineage>
        <taxon>Eukaryota</taxon>
        <taxon>Fungi</taxon>
        <taxon>Dikarya</taxon>
        <taxon>Basidiomycota</taxon>
        <taxon>Agaricomycotina</taxon>
        <taxon>Agaricomycetes</taxon>
        <taxon>Agaricomycetidae</taxon>
        <taxon>Agaricales</taxon>
        <taxon>Agaricineae</taxon>
        <taxon>Psathyrellaceae</taxon>
        <taxon>Ephemerocybe</taxon>
    </lineage>
</organism>
<dbReference type="OrthoDB" id="21502at2759"/>